<keyword evidence="6" id="KW-0133">Cell shape</keyword>
<feature type="domain" description="Mur ligase C-terminal" evidence="7">
    <location>
        <begin position="276"/>
        <end position="399"/>
    </location>
</feature>
<comment type="catalytic activity">
    <reaction evidence="6">
        <text>D-alanyl-D-alanine + UDP-N-acetyl-alpha-D-muramoyl-L-alanyl-gamma-D-glutamyl-meso-2,6-diaminopimelate + ATP = UDP-N-acetyl-alpha-D-muramoyl-L-alanyl-gamma-D-glutamyl-meso-2,6-diaminopimeloyl-D-alanyl-D-alanine + ADP + phosphate + H(+)</text>
        <dbReference type="Rhea" id="RHEA:28374"/>
        <dbReference type="ChEBI" id="CHEBI:15378"/>
        <dbReference type="ChEBI" id="CHEBI:30616"/>
        <dbReference type="ChEBI" id="CHEBI:43474"/>
        <dbReference type="ChEBI" id="CHEBI:57822"/>
        <dbReference type="ChEBI" id="CHEBI:61386"/>
        <dbReference type="ChEBI" id="CHEBI:83905"/>
        <dbReference type="ChEBI" id="CHEBI:456216"/>
        <dbReference type="EC" id="6.3.2.10"/>
    </reaction>
</comment>
<keyword evidence="5 6" id="KW-0131">Cell cycle</keyword>
<dbReference type="Gene3D" id="3.90.190.20">
    <property type="entry name" value="Mur ligase, C-terminal domain"/>
    <property type="match status" value="1"/>
</dbReference>
<comment type="function">
    <text evidence="6">Involved in cell wall formation. Catalyzes the final step in the synthesis of UDP-N-acetylmuramoyl-pentapeptide, the precursor of murein.</text>
</comment>
<dbReference type="PANTHER" id="PTHR43024:SF1">
    <property type="entry name" value="UDP-N-ACETYLMURAMOYL-TRIPEPTIDE--D-ALANYL-D-ALANINE LIGASE"/>
    <property type="match status" value="1"/>
</dbReference>
<dbReference type="InterPro" id="IPR013221">
    <property type="entry name" value="Mur_ligase_cen"/>
</dbReference>
<dbReference type="InterPro" id="IPR051046">
    <property type="entry name" value="MurCDEF_CellWall_CoF430Synth"/>
</dbReference>
<dbReference type="EMBL" id="LBVN01000007">
    <property type="protein sequence ID" value="KKQ87405.1"/>
    <property type="molecule type" value="Genomic_DNA"/>
</dbReference>
<proteinExistence type="predicted"/>
<feature type="domain" description="Mur ligase central" evidence="8">
    <location>
        <begin position="69"/>
        <end position="254"/>
    </location>
</feature>
<keyword evidence="6" id="KW-0961">Cell wall biogenesis/degradation</keyword>
<dbReference type="GO" id="GO:0009252">
    <property type="term" value="P:peptidoglycan biosynthetic process"/>
    <property type="evidence" value="ECO:0007669"/>
    <property type="project" value="UniProtKB-UniPathway"/>
</dbReference>
<keyword evidence="6" id="KW-0573">Peptidoglycan synthesis</keyword>
<comment type="caution">
    <text evidence="9">The sequence shown here is derived from an EMBL/GenBank/DDBJ whole genome shotgun (WGS) entry which is preliminary data.</text>
</comment>
<organism evidence="9 10">
    <name type="scientific">Candidatus Woesebacteria bacterium GW2011_GWB1_38_8b</name>
    <dbReference type="NCBI Taxonomy" id="1618571"/>
    <lineage>
        <taxon>Bacteria</taxon>
        <taxon>Candidatus Woeseibacteriota</taxon>
    </lineage>
</organism>
<dbReference type="GO" id="GO:0005524">
    <property type="term" value="F:ATP binding"/>
    <property type="evidence" value="ECO:0007669"/>
    <property type="project" value="UniProtKB-KW"/>
</dbReference>
<keyword evidence="1 9" id="KW-0436">Ligase</keyword>
<dbReference type="GO" id="GO:0071555">
    <property type="term" value="P:cell wall organization"/>
    <property type="evidence" value="ECO:0007669"/>
    <property type="project" value="UniProtKB-KW"/>
</dbReference>
<reference evidence="9 10" key="1">
    <citation type="journal article" date="2015" name="Nature">
        <title>rRNA introns, odd ribosomes, and small enigmatic genomes across a large radiation of phyla.</title>
        <authorList>
            <person name="Brown C.T."/>
            <person name="Hug L.A."/>
            <person name="Thomas B.C."/>
            <person name="Sharon I."/>
            <person name="Castelle C.J."/>
            <person name="Singh A."/>
            <person name="Wilkins M.J."/>
            <person name="Williams K.H."/>
            <person name="Banfield J.F."/>
        </authorList>
    </citation>
    <scope>NUCLEOTIDE SEQUENCE [LARGE SCALE GENOMIC DNA]</scope>
</reference>
<dbReference type="SUPFAM" id="SSF53623">
    <property type="entry name" value="MurD-like peptide ligases, catalytic domain"/>
    <property type="match status" value="1"/>
</dbReference>
<evidence type="ECO:0000313" key="10">
    <source>
        <dbReference type="Proteomes" id="UP000033944"/>
    </source>
</evidence>
<dbReference type="GO" id="GO:0047480">
    <property type="term" value="F:UDP-N-acetylmuramoyl-tripeptide-D-alanyl-D-alanine ligase activity"/>
    <property type="evidence" value="ECO:0007669"/>
    <property type="project" value="UniProtKB-EC"/>
</dbReference>
<comment type="subcellular location">
    <subcellularLocation>
        <location evidence="6">Cytoplasm</location>
    </subcellularLocation>
</comment>
<dbReference type="AlphaFoldDB" id="A0A0G0LHJ3"/>
<comment type="pathway">
    <text evidence="6">Cell wall biogenesis; peptidoglycan biosynthesis.</text>
</comment>
<dbReference type="PANTHER" id="PTHR43024">
    <property type="entry name" value="UDP-N-ACETYLMURAMOYL-TRIPEPTIDE--D-ALANYL-D-ALANINE LIGASE"/>
    <property type="match status" value="1"/>
</dbReference>
<keyword evidence="4" id="KW-0067">ATP-binding</keyword>
<accession>A0A0G0LHJ3</accession>
<evidence type="ECO:0000256" key="5">
    <source>
        <dbReference type="ARBA" id="ARBA00023306"/>
    </source>
</evidence>
<evidence type="ECO:0000256" key="6">
    <source>
        <dbReference type="RuleBase" id="RU004136"/>
    </source>
</evidence>
<evidence type="ECO:0000313" key="9">
    <source>
        <dbReference type="EMBL" id="KKQ87405.1"/>
    </source>
</evidence>
<evidence type="ECO:0000259" key="8">
    <source>
        <dbReference type="Pfam" id="PF08245"/>
    </source>
</evidence>
<dbReference type="Pfam" id="PF08245">
    <property type="entry name" value="Mur_ligase_M"/>
    <property type="match status" value="1"/>
</dbReference>
<dbReference type="InterPro" id="IPR004101">
    <property type="entry name" value="Mur_ligase_C"/>
</dbReference>
<dbReference type="Pfam" id="PF02875">
    <property type="entry name" value="Mur_ligase_C"/>
    <property type="match status" value="1"/>
</dbReference>
<dbReference type="PATRIC" id="fig|1618571.3.peg.338"/>
<gene>
    <name evidence="9" type="ORF">UT10_C0007G0063</name>
</gene>
<keyword evidence="2 6" id="KW-0132">Cell division</keyword>
<dbReference type="InterPro" id="IPR005863">
    <property type="entry name" value="UDP-N-AcMur_synth"/>
</dbReference>
<dbReference type="Gene3D" id="3.40.1190.10">
    <property type="entry name" value="Mur-like, catalytic domain"/>
    <property type="match status" value="1"/>
</dbReference>
<dbReference type="SUPFAM" id="SSF53244">
    <property type="entry name" value="MurD-like peptide ligases, peptide-binding domain"/>
    <property type="match status" value="1"/>
</dbReference>
<protein>
    <recommendedName>
        <fullName evidence="6">UDP-N-acetylmuramoyl-tripeptide--D-alanyl-D-alanine ligase</fullName>
        <ecNumber evidence="6">6.3.2.10</ecNumber>
    </recommendedName>
</protein>
<dbReference type="EC" id="6.3.2.10" evidence="6"/>
<dbReference type="GO" id="GO:0005737">
    <property type="term" value="C:cytoplasm"/>
    <property type="evidence" value="ECO:0007669"/>
    <property type="project" value="UniProtKB-SubCell"/>
</dbReference>
<dbReference type="Proteomes" id="UP000033944">
    <property type="component" value="Unassembled WGS sequence"/>
</dbReference>
<evidence type="ECO:0000256" key="3">
    <source>
        <dbReference type="ARBA" id="ARBA00022741"/>
    </source>
</evidence>
<dbReference type="GO" id="GO:0008360">
    <property type="term" value="P:regulation of cell shape"/>
    <property type="evidence" value="ECO:0007669"/>
    <property type="project" value="UniProtKB-KW"/>
</dbReference>
<evidence type="ECO:0000256" key="2">
    <source>
        <dbReference type="ARBA" id="ARBA00022618"/>
    </source>
</evidence>
<dbReference type="GO" id="GO:0008766">
    <property type="term" value="F:UDP-N-acetylmuramoylalanyl-D-glutamyl-2,6-diaminopimelate-D-alanyl-D-alanine ligase activity"/>
    <property type="evidence" value="ECO:0007669"/>
    <property type="project" value="RHEA"/>
</dbReference>
<name>A0A0G0LHJ3_9BACT</name>
<dbReference type="InterPro" id="IPR036615">
    <property type="entry name" value="Mur_ligase_C_dom_sf"/>
</dbReference>
<dbReference type="GO" id="GO:0051301">
    <property type="term" value="P:cell division"/>
    <property type="evidence" value="ECO:0007669"/>
    <property type="project" value="UniProtKB-KW"/>
</dbReference>
<evidence type="ECO:0000256" key="4">
    <source>
        <dbReference type="ARBA" id="ARBA00022840"/>
    </source>
</evidence>
<keyword evidence="3" id="KW-0547">Nucleotide-binding</keyword>
<dbReference type="UniPathway" id="UPA00219"/>
<evidence type="ECO:0000259" key="7">
    <source>
        <dbReference type="Pfam" id="PF02875"/>
    </source>
</evidence>
<dbReference type="NCBIfam" id="TIGR01143">
    <property type="entry name" value="murF"/>
    <property type="match status" value="1"/>
</dbReference>
<sequence>MDNQLLKKISGGNLPKEHRDLAKIMRIKSNSEKARVLIRLLIIHPLKRRIAKYYLVLLRKTFGLKVIGITGSAGKTTTKEMLLGILRLCEKTVASYENIDSVFNIPTTILKCVPGTKYLILEMGVEYPGEMDFYLWLAKPDIGIITNIFPTHTQFFKNVHGVFKEKKKLVEVLTSDDKAILNANDKFLNTLKNKLSSEIIWYGSKAEIYSSKVEVTKEGKTKFNLVYENNQIGIEIPMIGMQYVENALAAITCAKNLNIDFTKIEIGLKNFSPPKHRMQILNKSGGVKIYDDAYNNNPMAAKTTIDNFMKNNKENSKIIVFGDMLELGADEIKFHDEMGSFISEYKPDALICVGKRSEYTAKAASRKLANVYFFNDLNRIPLIIKKHLGKNTDILIKGSHSLHLEQLVPLL</sequence>
<evidence type="ECO:0000256" key="1">
    <source>
        <dbReference type="ARBA" id="ARBA00022598"/>
    </source>
</evidence>
<dbReference type="InterPro" id="IPR036565">
    <property type="entry name" value="Mur-like_cat_sf"/>
</dbReference>